<feature type="domain" description="Homeobox" evidence="8">
    <location>
        <begin position="21"/>
        <end position="81"/>
    </location>
</feature>
<evidence type="ECO:0000256" key="1">
    <source>
        <dbReference type="ARBA" id="ARBA00004123"/>
    </source>
</evidence>
<comment type="subcellular location">
    <subcellularLocation>
        <location evidence="1 5 6">Nucleus</location>
    </subcellularLocation>
</comment>
<evidence type="ECO:0000256" key="6">
    <source>
        <dbReference type="RuleBase" id="RU000682"/>
    </source>
</evidence>
<gene>
    <name evidence="9" type="ORF">V9T40_012819</name>
</gene>
<feature type="compositionally biased region" description="Polar residues" evidence="7">
    <location>
        <begin position="507"/>
        <end position="518"/>
    </location>
</feature>
<evidence type="ECO:0000256" key="5">
    <source>
        <dbReference type="PROSITE-ProRule" id="PRU00108"/>
    </source>
</evidence>
<dbReference type="SMART" id="SM00389">
    <property type="entry name" value="HOX"/>
    <property type="match status" value="1"/>
</dbReference>
<dbReference type="Pfam" id="PF00046">
    <property type="entry name" value="Homeodomain"/>
    <property type="match status" value="1"/>
</dbReference>
<dbReference type="PROSITE" id="PS50071">
    <property type="entry name" value="HOMEOBOX_2"/>
    <property type="match status" value="1"/>
</dbReference>
<feature type="region of interest" description="Disordered" evidence="7">
    <location>
        <begin position="197"/>
        <end position="304"/>
    </location>
</feature>
<dbReference type="FunFam" id="1.10.10.60:FF:000176">
    <property type="entry name" value="pancreas/duodenum homeobox protein 1"/>
    <property type="match status" value="1"/>
</dbReference>
<evidence type="ECO:0000313" key="10">
    <source>
        <dbReference type="Proteomes" id="UP001367676"/>
    </source>
</evidence>
<comment type="caution">
    <text evidence="9">The sequence shown here is derived from an EMBL/GenBank/DDBJ whole genome shotgun (WGS) entry which is preliminary data.</text>
</comment>
<evidence type="ECO:0000256" key="7">
    <source>
        <dbReference type="SAM" id="MobiDB-lite"/>
    </source>
</evidence>
<feature type="region of interest" description="Disordered" evidence="7">
    <location>
        <begin position="132"/>
        <end position="179"/>
    </location>
</feature>
<dbReference type="PANTHER" id="PTHR24333">
    <property type="entry name" value="HOMEO BOX HB9 LIKE A-RELATED"/>
    <property type="match status" value="1"/>
</dbReference>
<dbReference type="CDD" id="cd00086">
    <property type="entry name" value="homeodomain"/>
    <property type="match status" value="1"/>
</dbReference>
<dbReference type="EMBL" id="JBBCAQ010000036">
    <property type="protein sequence ID" value="KAK7576533.1"/>
    <property type="molecule type" value="Genomic_DNA"/>
</dbReference>
<name>A0AAN9TBU0_9HEMI</name>
<keyword evidence="3 5" id="KW-0371">Homeobox</keyword>
<dbReference type="InterPro" id="IPR050848">
    <property type="entry name" value="Homeobox_TF"/>
</dbReference>
<proteinExistence type="predicted"/>
<feature type="DNA-binding region" description="Homeobox" evidence="5">
    <location>
        <begin position="23"/>
        <end position="82"/>
    </location>
</feature>
<evidence type="ECO:0000256" key="3">
    <source>
        <dbReference type="ARBA" id="ARBA00023155"/>
    </source>
</evidence>
<reference evidence="9 10" key="1">
    <citation type="submission" date="2024-03" db="EMBL/GenBank/DDBJ databases">
        <title>Adaptation during the transition from Ophiocordyceps entomopathogen to insect associate is accompanied by gene loss and intensified selection.</title>
        <authorList>
            <person name="Ward C.M."/>
            <person name="Onetto C.A."/>
            <person name="Borneman A.R."/>
        </authorList>
    </citation>
    <scope>NUCLEOTIDE SEQUENCE [LARGE SCALE GENOMIC DNA]</scope>
    <source>
        <strain evidence="9">AWRI1</strain>
        <tissue evidence="9">Single Adult Female</tissue>
    </source>
</reference>
<feature type="compositionally biased region" description="Low complexity" evidence="7">
    <location>
        <begin position="230"/>
        <end position="265"/>
    </location>
</feature>
<evidence type="ECO:0000313" key="9">
    <source>
        <dbReference type="EMBL" id="KAK7576533.1"/>
    </source>
</evidence>
<organism evidence="9 10">
    <name type="scientific">Parthenolecanium corni</name>
    <dbReference type="NCBI Taxonomy" id="536013"/>
    <lineage>
        <taxon>Eukaryota</taxon>
        <taxon>Metazoa</taxon>
        <taxon>Ecdysozoa</taxon>
        <taxon>Arthropoda</taxon>
        <taxon>Hexapoda</taxon>
        <taxon>Insecta</taxon>
        <taxon>Pterygota</taxon>
        <taxon>Neoptera</taxon>
        <taxon>Paraneoptera</taxon>
        <taxon>Hemiptera</taxon>
        <taxon>Sternorrhyncha</taxon>
        <taxon>Coccoidea</taxon>
        <taxon>Coccidae</taxon>
        <taxon>Parthenolecanium</taxon>
    </lineage>
</organism>
<dbReference type="InterPro" id="IPR001356">
    <property type="entry name" value="HD"/>
</dbReference>
<dbReference type="InterPro" id="IPR009057">
    <property type="entry name" value="Homeodomain-like_sf"/>
</dbReference>
<dbReference type="AlphaFoldDB" id="A0AAN9TBU0"/>
<evidence type="ECO:0000259" key="8">
    <source>
        <dbReference type="PROSITE" id="PS50071"/>
    </source>
</evidence>
<dbReference type="SUPFAM" id="SSF46689">
    <property type="entry name" value="Homeodomain-like"/>
    <property type="match status" value="1"/>
</dbReference>
<feature type="compositionally biased region" description="Polar residues" evidence="7">
    <location>
        <begin position="485"/>
        <end position="500"/>
    </location>
</feature>
<evidence type="ECO:0000256" key="2">
    <source>
        <dbReference type="ARBA" id="ARBA00023125"/>
    </source>
</evidence>
<keyword evidence="2 5" id="KW-0238">DNA-binding</keyword>
<dbReference type="InterPro" id="IPR020479">
    <property type="entry name" value="HD_metazoa"/>
</dbReference>
<accession>A0AAN9TBU0</accession>
<feature type="compositionally biased region" description="Low complexity" evidence="7">
    <location>
        <begin position="328"/>
        <end position="339"/>
    </location>
</feature>
<dbReference type="PRINTS" id="PR00024">
    <property type="entry name" value="HOMEOBOX"/>
</dbReference>
<dbReference type="PANTHER" id="PTHR24333:SF13">
    <property type="entry name" value="HOMEOBOX DOMAIN-CONTAINING PROTEIN"/>
    <property type="match status" value="1"/>
</dbReference>
<keyword evidence="10" id="KW-1185">Reference proteome</keyword>
<protein>
    <recommendedName>
        <fullName evidence="8">Homeobox domain-containing protein</fullName>
    </recommendedName>
</protein>
<feature type="region of interest" description="Disordered" evidence="7">
    <location>
        <begin position="480"/>
        <end position="527"/>
    </location>
</feature>
<dbReference type="GO" id="GO:0003677">
    <property type="term" value="F:DNA binding"/>
    <property type="evidence" value="ECO:0007669"/>
    <property type="project" value="UniProtKB-UniRule"/>
</dbReference>
<keyword evidence="4 5" id="KW-0539">Nucleus</keyword>
<feature type="compositionally biased region" description="Basic and acidic residues" evidence="7">
    <location>
        <begin position="86"/>
        <end position="108"/>
    </location>
</feature>
<dbReference type="GO" id="GO:0000981">
    <property type="term" value="F:DNA-binding transcription factor activity, RNA polymerase II-specific"/>
    <property type="evidence" value="ECO:0007669"/>
    <property type="project" value="InterPro"/>
</dbReference>
<feature type="compositionally biased region" description="Polar residues" evidence="7">
    <location>
        <begin position="134"/>
        <end position="158"/>
    </location>
</feature>
<sequence>MQNSLIYLHKYLLYLFVTENSGPRRLRTAYTNTQLLELEKEFHFNKYLCRPRRIEIAASLELSERQVKVWFQNRRMKHKRQTLGKQSEDGSDKDSQSTKSTKSDKSKSLICEESKKSCQNCDLPPGMLNDHLASRNNFSTNSNASTGMSSADSNSSSFEKMEEDSRSNEGSGALTSPPIKKHDEIVVKLETSAICCSSPKSQQKKPNVLSLKDPSQLMSPDVKTCPVLPPGSLTPSTPSTPVMPMASPLASSPYQSSKSHSPSQSTPAAAFQNQSPPILGPQASRNSTPTTYPSPPLHRPTSECPFKVAQYRGCPSSRDNLYQHQQLHQYPSQQPQQLHRGGYGNMAESGYPRQSAPTRVNGMHATNNNLPKAIVTAATTATTCTTRQSYPCQQFSQQYCGYNGNTGHSELPYQSYQRSNYHSQHYDEYTPSSVNYGSYQNTYSGEHANSNAAFYGAANHQHNYHHHGEYANANMKPHFYDDSYHNNSQHDAPSYGSSPDQYPVPPATNSSVVMTPPSSVRGDSGNEQYNTFHQFYANNATPTQLHNQNMALPTDNSNSSSEFNFLSNLANDFAPEYYQLS</sequence>
<feature type="region of interest" description="Disordered" evidence="7">
    <location>
        <begin position="328"/>
        <end position="359"/>
    </location>
</feature>
<dbReference type="Gene3D" id="1.10.10.60">
    <property type="entry name" value="Homeodomain-like"/>
    <property type="match status" value="1"/>
</dbReference>
<feature type="region of interest" description="Disordered" evidence="7">
    <location>
        <begin position="78"/>
        <end position="108"/>
    </location>
</feature>
<dbReference type="PROSITE" id="PS00027">
    <property type="entry name" value="HOMEOBOX_1"/>
    <property type="match status" value="1"/>
</dbReference>
<evidence type="ECO:0000256" key="4">
    <source>
        <dbReference type="ARBA" id="ARBA00023242"/>
    </source>
</evidence>
<dbReference type="GO" id="GO:0048513">
    <property type="term" value="P:animal organ development"/>
    <property type="evidence" value="ECO:0007669"/>
    <property type="project" value="UniProtKB-ARBA"/>
</dbReference>
<dbReference type="GO" id="GO:0005634">
    <property type="term" value="C:nucleus"/>
    <property type="evidence" value="ECO:0007669"/>
    <property type="project" value="UniProtKB-SubCell"/>
</dbReference>
<dbReference type="InterPro" id="IPR017970">
    <property type="entry name" value="Homeobox_CS"/>
</dbReference>
<dbReference type="Proteomes" id="UP001367676">
    <property type="component" value="Unassembled WGS sequence"/>
</dbReference>